<dbReference type="OrthoDB" id="1739739at2"/>
<evidence type="ECO:0000313" key="2">
    <source>
        <dbReference type="Proteomes" id="UP000236151"/>
    </source>
</evidence>
<name>A0A2K2EXV8_9CLOT</name>
<protein>
    <submittedName>
        <fullName evidence="1">Uncharacterized protein</fullName>
    </submittedName>
</protein>
<dbReference type="AlphaFoldDB" id="A0A2K2EXV8"/>
<sequence length="78" mass="8973">MSEHEEKIINAENLNIDATLEDISKNLGRGETLILDVGNNYFNQTDRIYDTLVTRGYDVKKSFKNGRNQIIIRSGDQR</sequence>
<accession>A0A2K2EXV8</accession>
<evidence type="ECO:0000313" key="1">
    <source>
        <dbReference type="EMBL" id="PNT97614.1"/>
    </source>
</evidence>
<gene>
    <name evidence="1" type="ORF">CDQ84_12970</name>
</gene>
<proteinExistence type="predicted"/>
<organism evidence="1 2">
    <name type="scientific">Clostridium thermosuccinogenes</name>
    <dbReference type="NCBI Taxonomy" id="84032"/>
    <lineage>
        <taxon>Bacteria</taxon>
        <taxon>Bacillati</taxon>
        <taxon>Bacillota</taxon>
        <taxon>Clostridia</taxon>
        <taxon>Eubacteriales</taxon>
        <taxon>Clostridiaceae</taxon>
        <taxon>Clostridium</taxon>
    </lineage>
</organism>
<comment type="caution">
    <text evidence="1">The sequence shown here is derived from an EMBL/GenBank/DDBJ whole genome shotgun (WGS) entry which is preliminary data.</text>
</comment>
<reference evidence="1 2" key="1">
    <citation type="submission" date="2017-06" db="EMBL/GenBank/DDBJ databases">
        <title>Investigating the central metabolism of Clostridium thermosuccinogenes.</title>
        <authorList>
            <person name="Koendjbiharie J.G."/>
            <person name="van Kranenburg R."/>
        </authorList>
    </citation>
    <scope>NUCLEOTIDE SEQUENCE [LARGE SCALE GENOMIC DNA]</scope>
    <source>
        <strain evidence="1 2">DSM 5806</strain>
    </source>
</reference>
<dbReference type="KEGG" id="cthd:CDO33_00135"/>
<dbReference type="EMBL" id="NIOJ01000035">
    <property type="protein sequence ID" value="PNT97614.1"/>
    <property type="molecule type" value="Genomic_DNA"/>
</dbReference>
<dbReference type="RefSeq" id="WP_103082156.1">
    <property type="nucleotide sequence ID" value="NZ_CP021850.1"/>
</dbReference>
<dbReference type="Proteomes" id="UP000236151">
    <property type="component" value="Unassembled WGS sequence"/>
</dbReference>
<keyword evidence="2" id="KW-1185">Reference proteome</keyword>